<reference evidence="2 3" key="1">
    <citation type="journal article" date="2019" name="Plant Biotechnol. J.">
        <title>The red bayberry genome and genetic basis of sex determination.</title>
        <authorList>
            <person name="Jia H.M."/>
            <person name="Jia H.J."/>
            <person name="Cai Q.L."/>
            <person name="Wang Y."/>
            <person name="Zhao H.B."/>
            <person name="Yang W.F."/>
            <person name="Wang G.Y."/>
            <person name="Li Y.H."/>
            <person name="Zhan D.L."/>
            <person name="Shen Y.T."/>
            <person name="Niu Q.F."/>
            <person name="Chang L."/>
            <person name="Qiu J."/>
            <person name="Zhao L."/>
            <person name="Xie H.B."/>
            <person name="Fu W.Y."/>
            <person name="Jin J."/>
            <person name="Li X.W."/>
            <person name="Jiao Y."/>
            <person name="Zhou C.C."/>
            <person name="Tu T."/>
            <person name="Chai C.Y."/>
            <person name="Gao J.L."/>
            <person name="Fan L.J."/>
            <person name="van de Weg E."/>
            <person name="Wang J.Y."/>
            <person name="Gao Z.S."/>
        </authorList>
    </citation>
    <scope>NUCLEOTIDE SEQUENCE [LARGE SCALE GENOMIC DNA]</scope>
    <source>
        <tissue evidence="2">Leaves</tissue>
    </source>
</reference>
<evidence type="ECO:0000259" key="1">
    <source>
        <dbReference type="Pfam" id="PF03108"/>
    </source>
</evidence>
<proteinExistence type="predicted"/>
<accession>A0A6A1VA32</accession>
<dbReference type="OrthoDB" id="1750715at2759"/>
<dbReference type="PANTHER" id="PTHR31973">
    <property type="entry name" value="POLYPROTEIN, PUTATIVE-RELATED"/>
    <property type="match status" value="1"/>
</dbReference>
<keyword evidence="3" id="KW-1185">Reference proteome</keyword>
<evidence type="ECO:0000313" key="3">
    <source>
        <dbReference type="Proteomes" id="UP000516437"/>
    </source>
</evidence>
<sequence>AEVYLEHGLVFPNAKVFRKALRQYCVQKKFDFAYLHNDKLRVQAQCMEECTFYIFASKMRKSDAFQIKHFVPTHACGVHYENTKCHVKFLVQRYMANFKDHLSWPTAALQSQIRSDYNIEVPIHRCYRAKMILRVNASPNSTMVLLRGKLVNPNTPNGLAKRKLAEKADSFFNLPKKKLHLGATPEVLPQDPIVDIIQISKKTFSADQKLIKKQMHESVS</sequence>
<dbReference type="Pfam" id="PF03108">
    <property type="entry name" value="DBD_Tnp_Mut"/>
    <property type="match status" value="1"/>
</dbReference>
<dbReference type="InterPro" id="IPR004332">
    <property type="entry name" value="Transposase_MuDR"/>
</dbReference>
<protein>
    <recommendedName>
        <fullName evidence="1">Transposase MuDR plant domain-containing protein</fullName>
    </recommendedName>
</protein>
<comment type="caution">
    <text evidence="2">The sequence shown here is derived from an EMBL/GenBank/DDBJ whole genome shotgun (WGS) entry which is preliminary data.</text>
</comment>
<dbReference type="EMBL" id="RXIC02000024">
    <property type="protein sequence ID" value="KAB1209664.1"/>
    <property type="molecule type" value="Genomic_DNA"/>
</dbReference>
<evidence type="ECO:0000313" key="2">
    <source>
        <dbReference type="EMBL" id="KAB1209664.1"/>
    </source>
</evidence>
<feature type="non-terminal residue" evidence="2">
    <location>
        <position position="1"/>
    </location>
</feature>
<gene>
    <name evidence="2" type="ORF">CJ030_MR6G029207</name>
</gene>
<dbReference type="Proteomes" id="UP000516437">
    <property type="component" value="Chromosome 6"/>
</dbReference>
<feature type="domain" description="Transposase MuDR plant" evidence="1">
    <location>
        <begin position="4"/>
        <end position="67"/>
    </location>
</feature>
<dbReference type="AlphaFoldDB" id="A0A6A1VA32"/>
<name>A0A6A1VA32_9ROSI</name>
<organism evidence="2 3">
    <name type="scientific">Morella rubra</name>
    <name type="common">Chinese bayberry</name>
    <dbReference type="NCBI Taxonomy" id="262757"/>
    <lineage>
        <taxon>Eukaryota</taxon>
        <taxon>Viridiplantae</taxon>
        <taxon>Streptophyta</taxon>
        <taxon>Embryophyta</taxon>
        <taxon>Tracheophyta</taxon>
        <taxon>Spermatophyta</taxon>
        <taxon>Magnoliopsida</taxon>
        <taxon>eudicotyledons</taxon>
        <taxon>Gunneridae</taxon>
        <taxon>Pentapetalae</taxon>
        <taxon>rosids</taxon>
        <taxon>fabids</taxon>
        <taxon>Fagales</taxon>
        <taxon>Myricaceae</taxon>
        <taxon>Morella</taxon>
    </lineage>
</organism>
<dbReference type="PANTHER" id="PTHR31973:SF199">
    <property type="entry name" value="SWIM-TYPE DOMAIN-CONTAINING PROTEIN"/>
    <property type="match status" value="1"/>
</dbReference>